<protein>
    <submittedName>
        <fullName evidence="1">Uncharacterized protein</fullName>
    </submittedName>
</protein>
<dbReference type="AlphaFoldDB" id="A0A5B7IXS3"/>
<sequence length="110" mass="12090">MHPFTHVINLLIYDNNDNNNGTNNTNAIYQCESGNIAWLPVLGGEVLTAKCSALPTEYASFNEIHSDTQRKLNAIIGCVNPYYCSGLCRLAGGREHLSAAAHERTSPPEW</sequence>
<comment type="caution">
    <text evidence="1">The sequence shown here is derived from an EMBL/GenBank/DDBJ whole genome shotgun (WGS) entry which is preliminary data.</text>
</comment>
<dbReference type="Proteomes" id="UP000324222">
    <property type="component" value="Unassembled WGS sequence"/>
</dbReference>
<keyword evidence="2" id="KW-1185">Reference proteome</keyword>
<name>A0A5B7IXS3_PORTR</name>
<reference evidence="1 2" key="1">
    <citation type="submission" date="2019-05" db="EMBL/GenBank/DDBJ databases">
        <title>Another draft genome of Portunus trituberculatus and its Hox gene families provides insights of decapod evolution.</title>
        <authorList>
            <person name="Jeong J.-H."/>
            <person name="Song I."/>
            <person name="Kim S."/>
            <person name="Choi T."/>
            <person name="Kim D."/>
            <person name="Ryu S."/>
            <person name="Kim W."/>
        </authorList>
    </citation>
    <scope>NUCLEOTIDE SEQUENCE [LARGE SCALE GENOMIC DNA]</scope>
    <source>
        <tissue evidence="1">Muscle</tissue>
    </source>
</reference>
<evidence type="ECO:0000313" key="2">
    <source>
        <dbReference type="Proteomes" id="UP000324222"/>
    </source>
</evidence>
<evidence type="ECO:0000313" key="1">
    <source>
        <dbReference type="EMBL" id="MPC87023.1"/>
    </source>
</evidence>
<dbReference type="EMBL" id="VSRR010073308">
    <property type="protein sequence ID" value="MPC87023.1"/>
    <property type="molecule type" value="Genomic_DNA"/>
</dbReference>
<accession>A0A5B7IXS3</accession>
<gene>
    <name evidence="1" type="ORF">E2C01_081872</name>
</gene>
<organism evidence="1 2">
    <name type="scientific">Portunus trituberculatus</name>
    <name type="common">Swimming crab</name>
    <name type="synonym">Neptunus trituberculatus</name>
    <dbReference type="NCBI Taxonomy" id="210409"/>
    <lineage>
        <taxon>Eukaryota</taxon>
        <taxon>Metazoa</taxon>
        <taxon>Ecdysozoa</taxon>
        <taxon>Arthropoda</taxon>
        <taxon>Crustacea</taxon>
        <taxon>Multicrustacea</taxon>
        <taxon>Malacostraca</taxon>
        <taxon>Eumalacostraca</taxon>
        <taxon>Eucarida</taxon>
        <taxon>Decapoda</taxon>
        <taxon>Pleocyemata</taxon>
        <taxon>Brachyura</taxon>
        <taxon>Eubrachyura</taxon>
        <taxon>Portunoidea</taxon>
        <taxon>Portunidae</taxon>
        <taxon>Portuninae</taxon>
        <taxon>Portunus</taxon>
    </lineage>
</organism>
<proteinExistence type="predicted"/>